<feature type="transmembrane region" description="Helical" evidence="1">
    <location>
        <begin position="7"/>
        <end position="26"/>
    </location>
</feature>
<evidence type="ECO:0000256" key="1">
    <source>
        <dbReference type="SAM" id="Phobius"/>
    </source>
</evidence>
<name>A0A0G0EE53_9BACT</name>
<accession>A0A0G0EE53</accession>
<proteinExistence type="predicted"/>
<sequence length="407" mass="46397">MKKQYIYLLFSLGILLFSFTIGMLLGPCSQKTQEVEPINNDPKTEALMLMIEFEGTEGLINFVNDIKERNIPGLLIVSAEFVENNCEVVNTLLEYHDIEIAGLDSSKAFWDVPYEEQLSVIKNSKEKIFECTGREIRVFGSRYFAYDENTVKAAQELGLEYVFARGTTGAKATIYKPNEYEVKIFSVSNVDSQNWGTGSLCDYSYWAREGTAADFEIELFGSLKYEKISPVSHTYIGGLKKSWNDVYLKFFDESNISWLDLDSFGEIDTTLPFADIPTNREVQYETPHPAVPLDQEANIDNPCAVEDITKEVVDNEKENSEIVIFHNGTGPMCMEALSFLRTQGYEYTEYLNTDEDFSIKINEYKADFEKSEGVSETFSYYPIIFIKGRAFSGFNQTVQESIEDLMK</sequence>
<gene>
    <name evidence="3" type="ORF">UR61_C0017G0004</name>
</gene>
<organism evidence="3 4">
    <name type="scientific">candidate division WS6 bacterium GW2011_GWE1_34_7</name>
    <dbReference type="NCBI Taxonomy" id="1619093"/>
    <lineage>
        <taxon>Bacteria</taxon>
        <taxon>Candidatus Dojkabacteria</taxon>
    </lineage>
</organism>
<dbReference type="EMBL" id="LBPV01000017">
    <property type="protein sequence ID" value="KKP65582.1"/>
    <property type="molecule type" value="Genomic_DNA"/>
</dbReference>
<dbReference type="InterPro" id="IPR011330">
    <property type="entry name" value="Glyco_hydro/deAcase_b/a-brl"/>
</dbReference>
<protein>
    <recommendedName>
        <fullName evidence="2">NodB homology domain-containing protein</fullName>
    </recommendedName>
</protein>
<dbReference type="AlphaFoldDB" id="A0A0G0EE53"/>
<dbReference type="Gene3D" id="3.20.20.370">
    <property type="entry name" value="Glycoside hydrolase/deacetylase"/>
    <property type="match status" value="1"/>
</dbReference>
<dbReference type="SUPFAM" id="SSF52833">
    <property type="entry name" value="Thioredoxin-like"/>
    <property type="match status" value="1"/>
</dbReference>
<dbReference type="InterPro" id="IPR036249">
    <property type="entry name" value="Thioredoxin-like_sf"/>
</dbReference>
<evidence type="ECO:0000313" key="4">
    <source>
        <dbReference type="Proteomes" id="UP000033866"/>
    </source>
</evidence>
<comment type="caution">
    <text evidence="3">The sequence shown here is derived from an EMBL/GenBank/DDBJ whole genome shotgun (WGS) entry which is preliminary data.</text>
</comment>
<keyword evidence="1" id="KW-0812">Transmembrane</keyword>
<evidence type="ECO:0000313" key="3">
    <source>
        <dbReference type="EMBL" id="KKP65582.1"/>
    </source>
</evidence>
<keyword evidence="1" id="KW-0472">Membrane</keyword>
<dbReference type="Gene3D" id="3.40.30.10">
    <property type="entry name" value="Glutaredoxin"/>
    <property type="match status" value="1"/>
</dbReference>
<dbReference type="GO" id="GO:0005975">
    <property type="term" value="P:carbohydrate metabolic process"/>
    <property type="evidence" value="ECO:0007669"/>
    <property type="project" value="InterPro"/>
</dbReference>
<dbReference type="PROSITE" id="PS51354">
    <property type="entry name" value="GLUTAREDOXIN_2"/>
    <property type="match status" value="1"/>
</dbReference>
<reference evidence="3 4" key="1">
    <citation type="journal article" date="2015" name="Nature">
        <title>rRNA introns, odd ribosomes, and small enigmatic genomes across a large radiation of phyla.</title>
        <authorList>
            <person name="Brown C.T."/>
            <person name="Hug L.A."/>
            <person name="Thomas B.C."/>
            <person name="Sharon I."/>
            <person name="Castelle C.J."/>
            <person name="Singh A."/>
            <person name="Wilkins M.J."/>
            <person name="Williams K.H."/>
            <person name="Banfield J.F."/>
        </authorList>
    </citation>
    <scope>NUCLEOTIDE SEQUENCE [LARGE SCALE GENOMIC DNA]</scope>
</reference>
<dbReference type="SUPFAM" id="SSF88713">
    <property type="entry name" value="Glycoside hydrolase/deacetylase"/>
    <property type="match status" value="1"/>
</dbReference>
<dbReference type="Proteomes" id="UP000033866">
    <property type="component" value="Unassembled WGS sequence"/>
</dbReference>
<keyword evidence="1" id="KW-1133">Transmembrane helix</keyword>
<evidence type="ECO:0000259" key="2">
    <source>
        <dbReference type="Pfam" id="PF01522"/>
    </source>
</evidence>
<dbReference type="InterPro" id="IPR002509">
    <property type="entry name" value="NODB_dom"/>
</dbReference>
<feature type="domain" description="NodB homology" evidence="2">
    <location>
        <begin position="63"/>
        <end position="162"/>
    </location>
</feature>
<dbReference type="Pfam" id="PF01522">
    <property type="entry name" value="Polysacc_deac_1"/>
    <property type="match status" value="1"/>
</dbReference>
<dbReference type="GO" id="GO:0016810">
    <property type="term" value="F:hydrolase activity, acting on carbon-nitrogen (but not peptide) bonds"/>
    <property type="evidence" value="ECO:0007669"/>
    <property type="project" value="InterPro"/>
</dbReference>